<feature type="region of interest" description="Disordered" evidence="1">
    <location>
        <begin position="620"/>
        <end position="649"/>
    </location>
</feature>
<feature type="domain" description="Oxidoreductase molybdopterin-binding" evidence="3">
    <location>
        <begin position="376"/>
        <end position="522"/>
    </location>
</feature>
<dbReference type="PANTHER" id="PTHR19372">
    <property type="entry name" value="SULFITE REDUCTASE"/>
    <property type="match status" value="1"/>
</dbReference>
<dbReference type="Gene3D" id="3.90.420.10">
    <property type="entry name" value="Oxidoreductase, molybdopterin-binding domain"/>
    <property type="match status" value="1"/>
</dbReference>
<dbReference type="SUPFAM" id="SSF56524">
    <property type="entry name" value="Oxidoreductase molybdopterin-binding domain"/>
    <property type="match status" value="1"/>
</dbReference>
<keyword evidence="2" id="KW-1133">Transmembrane helix</keyword>
<evidence type="ECO:0000256" key="1">
    <source>
        <dbReference type="SAM" id="MobiDB-lite"/>
    </source>
</evidence>
<feature type="transmembrane region" description="Helical" evidence="2">
    <location>
        <begin position="187"/>
        <end position="206"/>
    </location>
</feature>
<dbReference type="Proteomes" id="UP000755585">
    <property type="component" value="Unassembled WGS sequence"/>
</dbReference>
<dbReference type="EMBL" id="JAGINT010000002">
    <property type="protein sequence ID" value="MBP2356031.1"/>
    <property type="molecule type" value="Genomic_DNA"/>
</dbReference>
<reference evidence="4 5" key="1">
    <citation type="submission" date="2021-03" db="EMBL/GenBank/DDBJ databases">
        <title>Sequencing the genomes of 1000 actinobacteria strains.</title>
        <authorList>
            <person name="Klenk H.-P."/>
        </authorList>
    </citation>
    <scope>NUCLEOTIDE SEQUENCE [LARGE SCALE GENOMIC DNA]</scope>
    <source>
        <strain evidence="4 5">DSM 18824</strain>
    </source>
</reference>
<evidence type="ECO:0000256" key="2">
    <source>
        <dbReference type="SAM" id="Phobius"/>
    </source>
</evidence>
<sequence length="649" mass="68614">MPPEALLVDGVVLGVSLGVSAGAEDDDVLVEGELLDVLLLLPLQAALARRSASVVAAKPARTIFRDMTISFLMGTRAASLTPDSYDSVPARIRMGAVSKILSAADLTDPRRTRRRTPDMSEKAIRRAAGGLGGLMAAGAALGLGYLAADLSGGPWPVDAVGVQVIDWSPGPVKDWAVRELGTADRTLLRIGISVTLVLVAVVAGVLGSSACPQLRRAAVGIAALLGAVGIVFAVTSRSATASVILRLVPASVSFVVAVVGMYLVVRALNRPRVSAPVPSREEATVPAGEEQERPPGFDRRRFLLTVSALAAAAAGGVGVSALVSTGTGEAARAKFRVPRPTDRAPAIPAGAQVDAPGVARFVTPNPRFYRVDTLLEVPRINPDQWELRVHGMVDKELRLSLGDLVNRRLVERDITLTCVSNEVGGPYVGNARWIGVPIADVLKEAGVRSGADAVRSTSVDGLTIGTPLSALTDGRDALLAVAMNGEPLPFEHGFPVRMVVPGLYGYVSATKWIVDFEVTRFQDFAAYWTERGWAVEAPIKTASRIDVPKGFATLKAGPAVAAGVAWAQRRGVRKVEVQLDDGPWQQAQLAAQDTVDTWRQWTFRWNATPGTHKLTVRATDGTGRLQTADQAPPRPNGSSGLHNTVFMVE</sequence>
<dbReference type="InterPro" id="IPR000572">
    <property type="entry name" value="OxRdtase_Mopterin-bd_dom"/>
</dbReference>
<dbReference type="SUPFAM" id="SSF81296">
    <property type="entry name" value="E set domains"/>
    <property type="match status" value="1"/>
</dbReference>
<dbReference type="Gene3D" id="2.60.40.650">
    <property type="match status" value="1"/>
</dbReference>
<feature type="region of interest" description="Disordered" evidence="1">
    <location>
        <begin position="276"/>
        <end position="295"/>
    </location>
</feature>
<evidence type="ECO:0000259" key="3">
    <source>
        <dbReference type="Pfam" id="PF00174"/>
    </source>
</evidence>
<evidence type="ECO:0000313" key="4">
    <source>
        <dbReference type="EMBL" id="MBP2356031.1"/>
    </source>
</evidence>
<organism evidence="4 5">
    <name type="scientific">Kribbella aluminosa</name>
    <dbReference type="NCBI Taxonomy" id="416017"/>
    <lineage>
        <taxon>Bacteria</taxon>
        <taxon>Bacillati</taxon>
        <taxon>Actinomycetota</taxon>
        <taxon>Actinomycetes</taxon>
        <taxon>Propionibacteriales</taxon>
        <taxon>Kribbellaceae</taxon>
        <taxon>Kribbella</taxon>
    </lineage>
</organism>
<gene>
    <name evidence="4" type="ORF">JOF29_007141</name>
</gene>
<protein>
    <submittedName>
        <fullName evidence="4">DMSO/TMAO reductase YedYZ molybdopterin-dependent catalytic subunit</fullName>
    </submittedName>
</protein>
<comment type="caution">
    <text evidence="4">The sequence shown here is derived from an EMBL/GenBank/DDBJ whole genome shotgun (WGS) entry which is preliminary data.</text>
</comment>
<evidence type="ECO:0000313" key="5">
    <source>
        <dbReference type="Proteomes" id="UP000755585"/>
    </source>
</evidence>
<keyword evidence="2" id="KW-0472">Membrane</keyword>
<dbReference type="PANTHER" id="PTHR19372:SF7">
    <property type="entry name" value="SULFITE OXIDASE, MITOCHONDRIAL"/>
    <property type="match status" value="1"/>
</dbReference>
<accession>A0ABS4UWM7</accession>
<dbReference type="InterPro" id="IPR036374">
    <property type="entry name" value="OxRdtase_Mopterin-bd_sf"/>
</dbReference>
<proteinExistence type="predicted"/>
<name>A0ABS4UWM7_9ACTN</name>
<dbReference type="InterPro" id="IPR014756">
    <property type="entry name" value="Ig_E-set"/>
</dbReference>
<feature type="transmembrane region" description="Helical" evidence="2">
    <location>
        <begin position="123"/>
        <end position="148"/>
    </location>
</feature>
<feature type="transmembrane region" description="Helical" evidence="2">
    <location>
        <begin position="218"/>
        <end position="237"/>
    </location>
</feature>
<keyword evidence="2" id="KW-0812">Transmembrane</keyword>
<dbReference type="Pfam" id="PF00174">
    <property type="entry name" value="Oxidored_molyb"/>
    <property type="match status" value="1"/>
</dbReference>
<keyword evidence="5" id="KW-1185">Reference proteome</keyword>
<feature type="transmembrane region" description="Helical" evidence="2">
    <location>
        <begin position="243"/>
        <end position="265"/>
    </location>
</feature>
<feature type="transmembrane region" description="Helical" evidence="2">
    <location>
        <begin position="302"/>
        <end position="323"/>
    </location>
</feature>